<keyword evidence="7 8" id="KW-0998">Cell outer membrane</keyword>
<dbReference type="OrthoDB" id="8670144at2"/>
<evidence type="ECO:0000256" key="9">
    <source>
        <dbReference type="RuleBase" id="RU003357"/>
    </source>
</evidence>
<evidence type="ECO:0000256" key="5">
    <source>
        <dbReference type="ARBA" id="ARBA00023077"/>
    </source>
</evidence>
<evidence type="ECO:0000256" key="2">
    <source>
        <dbReference type="ARBA" id="ARBA00022448"/>
    </source>
</evidence>
<dbReference type="InterPro" id="IPR000531">
    <property type="entry name" value="Beta-barrel_TonB"/>
</dbReference>
<evidence type="ECO:0000256" key="7">
    <source>
        <dbReference type="ARBA" id="ARBA00023237"/>
    </source>
</evidence>
<dbReference type="InterPro" id="IPR012910">
    <property type="entry name" value="Plug_dom"/>
</dbReference>
<feature type="domain" description="TonB-dependent receptor plug" evidence="12">
    <location>
        <begin position="58"/>
        <end position="161"/>
    </location>
</feature>
<evidence type="ECO:0000256" key="1">
    <source>
        <dbReference type="ARBA" id="ARBA00004571"/>
    </source>
</evidence>
<keyword evidence="2 8" id="KW-0813">Transport</keyword>
<evidence type="ECO:0000256" key="6">
    <source>
        <dbReference type="ARBA" id="ARBA00023136"/>
    </source>
</evidence>
<dbReference type="Proteomes" id="UP000219374">
    <property type="component" value="Unassembled WGS sequence"/>
</dbReference>
<evidence type="ECO:0000256" key="8">
    <source>
        <dbReference type="PROSITE-ProRule" id="PRU01360"/>
    </source>
</evidence>
<evidence type="ECO:0000313" key="14">
    <source>
        <dbReference type="Proteomes" id="UP000219374"/>
    </source>
</evidence>
<dbReference type="CDD" id="cd01347">
    <property type="entry name" value="ligand_gated_channel"/>
    <property type="match status" value="1"/>
</dbReference>
<gene>
    <name evidence="13" type="ORF">SAMN06296416_103189</name>
</gene>
<evidence type="ECO:0000256" key="4">
    <source>
        <dbReference type="ARBA" id="ARBA00022692"/>
    </source>
</evidence>
<comment type="subcellular location">
    <subcellularLocation>
        <location evidence="1 8">Cell outer membrane</location>
        <topology evidence="1 8">Multi-pass membrane protein</topology>
    </subcellularLocation>
</comment>
<keyword evidence="6 8" id="KW-0472">Membrane</keyword>
<dbReference type="Pfam" id="PF00593">
    <property type="entry name" value="TonB_dep_Rec_b-barrel"/>
    <property type="match status" value="1"/>
</dbReference>
<dbReference type="PANTHER" id="PTHR30069:SF42">
    <property type="entry name" value="FERRIC AEROBACTIN RECEPTOR"/>
    <property type="match status" value="1"/>
</dbReference>
<dbReference type="EMBL" id="OCND01000003">
    <property type="protein sequence ID" value="SOD54266.1"/>
    <property type="molecule type" value="Genomic_DNA"/>
</dbReference>
<keyword evidence="14" id="KW-1185">Reference proteome</keyword>
<feature type="domain" description="TonB-dependent receptor-like beta-barrel" evidence="11">
    <location>
        <begin position="301"/>
        <end position="712"/>
    </location>
</feature>
<accession>A0A286D6K5</accession>
<dbReference type="InterPro" id="IPR036942">
    <property type="entry name" value="Beta-barrel_TonB_sf"/>
</dbReference>
<dbReference type="PROSITE" id="PS52016">
    <property type="entry name" value="TONB_DEPENDENT_REC_3"/>
    <property type="match status" value="1"/>
</dbReference>
<dbReference type="GO" id="GO:0015344">
    <property type="term" value="F:siderophore uptake transmembrane transporter activity"/>
    <property type="evidence" value="ECO:0007669"/>
    <property type="project" value="TreeGrafter"/>
</dbReference>
<evidence type="ECO:0000256" key="3">
    <source>
        <dbReference type="ARBA" id="ARBA00022452"/>
    </source>
</evidence>
<keyword evidence="3 8" id="KW-1134">Transmembrane beta strand</keyword>
<reference evidence="13 14" key="1">
    <citation type="submission" date="2017-09" db="EMBL/GenBank/DDBJ databases">
        <authorList>
            <person name="Ehlers B."/>
            <person name="Leendertz F.H."/>
        </authorList>
    </citation>
    <scope>NUCLEOTIDE SEQUENCE [LARGE SCALE GENOMIC DNA]</scope>
    <source>
        <strain evidence="13 14">CGMCC 1.10978</strain>
    </source>
</reference>
<organism evidence="13 14">
    <name type="scientific">Pseudoxanthomonas wuyuanensis</name>
    <dbReference type="NCBI Taxonomy" id="1073196"/>
    <lineage>
        <taxon>Bacteria</taxon>
        <taxon>Pseudomonadati</taxon>
        <taxon>Pseudomonadota</taxon>
        <taxon>Gammaproteobacteria</taxon>
        <taxon>Lysobacterales</taxon>
        <taxon>Lysobacteraceae</taxon>
        <taxon>Pseudoxanthomonas</taxon>
    </lineage>
</organism>
<protein>
    <submittedName>
        <fullName evidence="13">Iron complex outermembrane recepter protein</fullName>
    </submittedName>
</protein>
<dbReference type="GO" id="GO:0009279">
    <property type="term" value="C:cell outer membrane"/>
    <property type="evidence" value="ECO:0007669"/>
    <property type="project" value="UniProtKB-SubCell"/>
</dbReference>
<evidence type="ECO:0000259" key="12">
    <source>
        <dbReference type="Pfam" id="PF07715"/>
    </source>
</evidence>
<evidence type="ECO:0000313" key="13">
    <source>
        <dbReference type="EMBL" id="SOD54266.1"/>
    </source>
</evidence>
<dbReference type="InterPro" id="IPR039426">
    <property type="entry name" value="TonB-dep_rcpt-like"/>
</dbReference>
<dbReference type="Gene3D" id="2.170.130.10">
    <property type="entry name" value="TonB-dependent receptor, plug domain"/>
    <property type="match status" value="1"/>
</dbReference>
<dbReference type="Pfam" id="PF07715">
    <property type="entry name" value="Plug"/>
    <property type="match status" value="1"/>
</dbReference>
<feature type="signal peptide" evidence="10">
    <location>
        <begin position="1"/>
        <end position="23"/>
    </location>
</feature>
<sequence length="746" mass="81881">MIKPLSAAISCILLAAASAHVHAQSAPDAVQNDEDRSEAPVDLDRMIVTGTRVATSIDKIPGAISLVSREQVEHTLALTEDATAVLARTVPGYAESSQAMSNSGETLRGRIALRLFDGIPQGSPLREGNRNGTFTDMGLVGRIEVINGPSASEGIGAAGGIINYISKVPTEPGHETTVVSRYSSQFGTDSAGWKLGLNHAYLGDDFDLLFSTSYIDRGISYDGDGRRIGMNTSGSVSDSEARNLYLKAGYNFGESGEQRLQASVSNFKIEGKGNYIQVEGCRYDPVECPVPTTNTSERGSIYGSKAEINDFQQVAVNYSHGDLFGGTFTADLYWADQAMRYLPEDGDDRQLVKVDENFNEDDRIFDQSEITSKKQGLRTSWTRGDIFAVEGLQLRTGIDLVQDEAAQRLALTNRLWVPPMEYTSLAPYAQLTWDVGPVTLSGGIRHEDGELKVDSYTTTPYRDEVFVQGGKMEYSENMTNFGAIWRISDEWSVFASYGEGFGLANIGIPLRNINNNSPCKRVDCIADLEPIIVTNKEVGFNWRGDSAAFGASYYDSKSPFGSSLSVDPVTNDFVMTRAPVRIKGFEANGEFRFNERWKMSGIYSRIRGKTSYWSSAPDGSYGAGGLNKPLGVLDVNPDKLSLSVNWKFVANGDITLGATRLFDRHLSGSDVREYDGRTFSSEENTEGYTLVDLGVNYQTARFGKFTLGIENLLDKQYILSWSQVPGWQNYWAGRGRMVSLSHTITF</sequence>
<proteinExistence type="inferred from homology"/>
<keyword evidence="4 8" id="KW-0812">Transmembrane</keyword>
<keyword evidence="10" id="KW-0732">Signal</keyword>
<dbReference type="SUPFAM" id="SSF56935">
    <property type="entry name" value="Porins"/>
    <property type="match status" value="1"/>
</dbReference>
<feature type="chain" id="PRO_5012244971" evidence="10">
    <location>
        <begin position="24"/>
        <end position="746"/>
    </location>
</feature>
<dbReference type="Gene3D" id="2.40.170.20">
    <property type="entry name" value="TonB-dependent receptor, beta-barrel domain"/>
    <property type="match status" value="1"/>
</dbReference>
<dbReference type="RefSeq" id="WP_097121500.1">
    <property type="nucleotide sequence ID" value="NZ_OCND01000003.1"/>
</dbReference>
<dbReference type="InterPro" id="IPR037066">
    <property type="entry name" value="Plug_dom_sf"/>
</dbReference>
<comment type="similarity">
    <text evidence="8 9">Belongs to the TonB-dependent receptor family.</text>
</comment>
<evidence type="ECO:0000259" key="11">
    <source>
        <dbReference type="Pfam" id="PF00593"/>
    </source>
</evidence>
<evidence type="ECO:0000256" key="10">
    <source>
        <dbReference type="SAM" id="SignalP"/>
    </source>
</evidence>
<keyword evidence="5 9" id="KW-0798">TonB box</keyword>
<dbReference type="AlphaFoldDB" id="A0A286D6K5"/>
<name>A0A286D6K5_9GAMM</name>
<dbReference type="PANTHER" id="PTHR30069">
    <property type="entry name" value="TONB-DEPENDENT OUTER MEMBRANE RECEPTOR"/>
    <property type="match status" value="1"/>
</dbReference>
<dbReference type="GO" id="GO:0044718">
    <property type="term" value="P:siderophore transmembrane transport"/>
    <property type="evidence" value="ECO:0007669"/>
    <property type="project" value="TreeGrafter"/>
</dbReference>